<evidence type="ECO:0000259" key="3">
    <source>
        <dbReference type="PROSITE" id="PS50086"/>
    </source>
</evidence>
<dbReference type="PANTHER" id="PTHR22957:SF337">
    <property type="entry name" value="TBC1 DOMAIN FAMILY MEMBER 5"/>
    <property type="match status" value="1"/>
</dbReference>
<dbReference type="InterPro" id="IPR035969">
    <property type="entry name" value="Rab-GAP_TBC_sf"/>
</dbReference>
<evidence type="ECO:0000313" key="5">
    <source>
        <dbReference type="Proteomes" id="UP000054776"/>
    </source>
</evidence>
<dbReference type="OrthoDB" id="27140at2759"/>
<feature type="region of interest" description="Disordered" evidence="2">
    <location>
        <begin position="403"/>
        <end position="456"/>
    </location>
</feature>
<feature type="compositionally biased region" description="Low complexity" evidence="2">
    <location>
        <begin position="440"/>
        <end position="456"/>
    </location>
</feature>
<proteinExistence type="predicted"/>
<feature type="domain" description="Rab-GAP TBC" evidence="3">
    <location>
        <begin position="39"/>
        <end position="397"/>
    </location>
</feature>
<keyword evidence="5" id="KW-1185">Reference proteome</keyword>
<evidence type="ECO:0000313" key="4">
    <source>
        <dbReference type="EMBL" id="KRY35371.1"/>
    </source>
</evidence>
<organism evidence="4 5">
    <name type="scientific">Trichinella spiralis</name>
    <name type="common">Trichina worm</name>
    <dbReference type="NCBI Taxonomy" id="6334"/>
    <lineage>
        <taxon>Eukaryota</taxon>
        <taxon>Metazoa</taxon>
        <taxon>Ecdysozoa</taxon>
        <taxon>Nematoda</taxon>
        <taxon>Enoplea</taxon>
        <taxon>Dorylaimia</taxon>
        <taxon>Trichinellida</taxon>
        <taxon>Trichinellidae</taxon>
        <taxon>Trichinella</taxon>
    </lineage>
</organism>
<dbReference type="InterPro" id="IPR000195">
    <property type="entry name" value="Rab-GAP-TBC_dom"/>
</dbReference>
<dbReference type="Pfam" id="PF00566">
    <property type="entry name" value="RabGAP-TBC"/>
    <property type="match status" value="1"/>
</dbReference>
<dbReference type="Gene3D" id="1.10.8.270">
    <property type="entry name" value="putative rabgap domain of human tbc1 domain family member 14 like domains"/>
    <property type="match status" value="1"/>
</dbReference>
<dbReference type="GO" id="GO:0005096">
    <property type="term" value="F:GTPase activator activity"/>
    <property type="evidence" value="ECO:0007669"/>
    <property type="project" value="UniProtKB-KW"/>
</dbReference>
<accession>A0A0V1BE46</accession>
<feature type="compositionally biased region" description="Low complexity" evidence="2">
    <location>
        <begin position="405"/>
        <end position="414"/>
    </location>
</feature>
<dbReference type="SMART" id="SM00164">
    <property type="entry name" value="TBC"/>
    <property type="match status" value="1"/>
</dbReference>
<dbReference type="PANTHER" id="PTHR22957">
    <property type="entry name" value="TBC1 DOMAIN FAMILY MEMBER GTPASE-ACTIVATING PROTEIN"/>
    <property type="match status" value="1"/>
</dbReference>
<dbReference type="EMBL" id="JYDH01000054">
    <property type="protein sequence ID" value="KRY35371.1"/>
    <property type="molecule type" value="Genomic_DNA"/>
</dbReference>
<sequence>MTEKPKVYSRYYEQWNILLKQMLTFTKSEMKTFAAQGNLRGNSFRSIYWRVFLECFPTNFKHWSAALEKSRQTYTSLHKEVILGDPRSAQISGDLQIDNPLSLHEKSTWRIYFSNQELLSKIRQDVTRTYPELKFFTSERIRRIMTELLFIYALQYPHISYKQGMHEILGLVIYAFSFDFEAFKNAEENGALKYNSEKLYFKNFLDQVNHRHLFCYFLDSHNTQGKTSIADGSVFSIHRLSAIIAYHATLMVELAVVEYSLQAKYLPFTQATVLHISWNMNNEQPLLEERFQQRLLRTRCLWTVRCADANCATCKTKKQLNDIASKCPLMVKLQGVTDSLKHVDFPLYNHLQCLDIPVEIDDYLHSSAFARHVDVVCSRPAESNKTLRKSYLPFSFNIFPRKNNSDSSSTSSSSLAEKLKKRYQRQSDDAVVNRRPIFPSNRANSSKSSRSSASSSSECVTSTEEILVKEKIRQLQAGIMLNASKQLDDYADYLDQVTREGTVVADTGALVNISAGLRNVSALLRDNFSSPARRHNRPPVPRAQHPRPRIVETPNMRSMDFAIEMGKESIPVDEAFQIDETFLSTRLKRENELVELRRNQS</sequence>
<name>A0A0V1BE46_TRISP</name>
<dbReference type="Proteomes" id="UP000054776">
    <property type="component" value="Unassembled WGS sequence"/>
</dbReference>
<dbReference type="AlphaFoldDB" id="A0A0V1BE46"/>
<protein>
    <submittedName>
        <fullName evidence="4">TBC1 domain family member 5</fullName>
    </submittedName>
</protein>
<gene>
    <name evidence="4" type="primary">TBC1D5</name>
    <name evidence="4" type="ORF">T01_16098</name>
</gene>
<reference evidence="4 5" key="1">
    <citation type="submission" date="2015-01" db="EMBL/GenBank/DDBJ databases">
        <title>Evolution of Trichinella species and genotypes.</title>
        <authorList>
            <person name="Korhonen P.K."/>
            <person name="Edoardo P."/>
            <person name="Giuseppe L.R."/>
            <person name="Gasser R.B."/>
        </authorList>
    </citation>
    <scope>NUCLEOTIDE SEQUENCE [LARGE SCALE GENOMIC DNA]</scope>
    <source>
        <strain evidence="4">ISS3</strain>
    </source>
</reference>
<evidence type="ECO:0000256" key="1">
    <source>
        <dbReference type="ARBA" id="ARBA00022468"/>
    </source>
</evidence>
<comment type="caution">
    <text evidence="4">The sequence shown here is derived from an EMBL/GenBank/DDBJ whole genome shotgun (WGS) entry which is preliminary data.</text>
</comment>
<feature type="region of interest" description="Disordered" evidence="2">
    <location>
        <begin position="528"/>
        <end position="549"/>
    </location>
</feature>
<dbReference type="SUPFAM" id="SSF47923">
    <property type="entry name" value="Ypt/Rab-GAP domain of gyp1p"/>
    <property type="match status" value="1"/>
</dbReference>
<dbReference type="PROSITE" id="PS50086">
    <property type="entry name" value="TBC_RABGAP"/>
    <property type="match status" value="1"/>
</dbReference>
<evidence type="ECO:0000256" key="2">
    <source>
        <dbReference type="SAM" id="MobiDB-lite"/>
    </source>
</evidence>
<keyword evidence="1" id="KW-0343">GTPase activation</keyword>